<comment type="caution">
    <text evidence="1">The sequence shown here is derived from an EMBL/GenBank/DDBJ whole genome shotgun (WGS) entry which is preliminary data.</text>
</comment>
<dbReference type="EMBL" id="MU007012">
    <property type="protein sequence ID" value="KAF2435637.1"/>
    <property type="molecule type" value="Genomic_DNA"/>
</dbReference>
<dbReference type="AlphaFoldDB" id="A0A9P4U454"/>
<reference evidence="1" key="1">
    <citation type="journal article" date="2020" name="Stud. Mycol.">
        <title>101 Dothideomycetes genomes: a test case for predicting lifestyles and emergence of pathogens.</title>
        <authorList>
            <person name="Haridas S."/>
            <person name="Albert R."/>
            <person name="Binder M."/>
            <person name="Bloem J."/>
            <person name="Labutti K."/>
            <person name="Salamov A."/>
            <person name="Andreopoulos B."/>
            <person name="Baker S."/>
            <person name="Barry K."/>
            <person name="Bills G."/>
            <person name="Bluhm B."/>
            <person name="Cannon C."/>
            <person name="Castanera R."/>
            <person name="Culley D."/>
            <person name="Daum C."/>
            <person name="Ezra D."/>
            <person name="Gonzalez J."/>
            <person name="Henrissat B."/>
            <person name="Kuo A."/>
            <person name="Liang C."/>
            <person name="Lipzen A."/>
            <person name="Lutzoni F."/>
            <person name="Magnuson J."/>
            <person name="Mondo S."/>
            <person name="Nolan M."/>
            <person name="Ohm R."/>
            <person name="Pangilinan J."/>
            <person name="Park H.-J."/>
            <person name="Ramirez L."/>
            <person name="Alfaro M."/>
            <person name="Sun H."/>
            <person name="Tritt A."/>
            <person name="Yoshinaga Y."/>
            <person name="Zwiers L.-H."/>
            <person name="Turgeon B."/>
            <person name="Goodwin S."/>
            <person name="Spatafora J."/>
            <person name="Crous P."/>
            <person name="Grigoriev I."/>
        </authorList>
    </citation>
    <scope>NUCLEOTIDE SEQUENCE</scope>
    <source>
        <strain evidence="1">CBS 130266</strain>
    </source>
</reference>
<evidence type="ECO:0000313" key="2">
    <source>
        <dbReference type="Proteomes" id="UP000800235"/>
    </source>
</evidence>
<name>A0A9P4U454_9PEZI</name>
<accession>A0A9P4U454</accession>
<sequence>MKVNNQKSSPLTRLPGEIRNQIYSLVLSSTTPITNPSISSSVDDPDMPSLHKRIPVLGVPLIRTCKIFYNEISLHPLFAHNVFRFTTRTLAHQFLMALPKEYAALIRDVEVDLRDVSDAHAFVERGWIEYLAWETDSQARLVNEIQVNELHVDASGLKTLRLNIEGWSKSESLRRVALLRDVLKNTYDLERVVVTGTDGSALLAGARAKYLQQWGPVVFVGVMRFARLAGMISWMADCVRGGAERKVIRWSQEGRAVSIEIMTRQFFDTQTGFAQLGIESTDHTAGNCSLETYEERWQSGRWANVPMN</sequence>
<dbReference type="OrthoDB" id="62952at2759"/>
<dbReference type="InterPro" id="IPR038883">
    <property type="entry name" value="AN11006-like"/>
</dbReference>
<dbReference type="PANTHER" id="PTHR42085:SF1">
    <property type="entry name" value="F-BOX DOMAIN-CONTAINING PROTEIN"/>
    <property type="match status" value="1"/>
</dbReference>
<organism evidence="1 2">
    <name type="scientific">Tothia fuscella</name>
    <dbReference type="NCBI Taxonomy" id="1048955"/>
    <lineage>
        <taxon>Eukaryota</taxon>
        <taxon>Fungi</taxon>
        <taxon>Dikarya</taxon>
        <taxon>Ascomycota</taxon>
        <taxon>Pezizomycotina</taxon>
        <taxon>Dothideomycetes</taxon>
        <taxon>Pleosporomycetidae</taxon>
        <taxon>Venturiales</taxon>
        <taxon>Cylindrosympodiaceae</taxon>
        <taxon>Tothia</taxon>
    </lineage>
</organism>
<keyword evidence="2" id="KW-1185">Reference proteome</keyword>
<evidence type="ECO:0000313" key="1">
    <source>
        <dbReference type="EMBL" id="KAF2435637.1"/>
    </source>
</evidence>
<gene>
    <name evidence="1" type="ORF">EJ08DRAFT_282494</name>
</gene>
<protein>
    <submittedName>
        <fullName evidence="1">Uncharacterized protein</fullName>
    </submittedName>
</protein>
<proteinExistence type="predicted"/>
<dbReference type="Proteomes" id="UP000800235">
    <property type="component" value="Unassembled WGS sequence"/>
</dbReference>
<dbReference type="PANTHER" id="PTHR42085">
    <property type="entry name" value="F-BOX DOMAIN-CONTAINING PROTEIN"/>
    <property type="match status" value="1"/>
</dbReference>